<dbReference type="GO" id="GO:0009073">
    <property type="term" value="P:aromatic amino acid family biosynthetic process"/>
    <property type="evidence" value="ECO:0007669"/>
    <property type="project" value="UniProtKB-UniRule"/>
</dbReference>
<dbReference type="CDD" id="cd08195">
    <property type="entry name" value="DHQS"/>
    <property type="match status" value="1"/>
</dbReference>
<evidence type="ECO:0000259" key="27">
    <source>
        <dbReference type="Pfam" id="PF24621"/>
    </source>
</evidence>
<feature type="binding site" evidence="21">
    <location>
        <position position="307"/>
    </location>
    <ligand>
        <name>Zn(2+)</name>
        <dbReference type="ChEBI" id="CHEBI:29105"/>
        <note>catalytic</note>
    </ligand>
</feature>
<dbReference type="InterPro" id="IPR030960">
    <property type="entry name" value="DHQS/DOIS_N"/>
</dbReference>
<comment type="catalytic activity">
    <reaction evidence="18">
        <text>3-phosphoshikimate + phosphoenolpyruvate = 5-O-(1-carboxyvinyl)-3-phosphoshikimate + phosphate</text>
        <dbReference type="Rhea" id="RHEA:21256"/>
        <dbReference type="ChEBI" id="CHEBI:43474"/>
        <dbReference type="ChEBI" id="CHEBI:57701"/>
        <dbReference type="ChEBI" id="CHEBI:58702"/>
        <dbReference type="ChEBI" id="CHEBI:145989"/>
        <dbReference type="EC" id="2.5.1.19"/>
    </reaction>
    <physiologicalReaction direction="left-to-right" evidence="18">
        <dbReference type="Rhea" id="RHEA:21257"/>
    </physiologicalReaction>
</comment>
<dbReference type="HAMAP" id="MF_03143">
    <property type="entry name" value="Pentafunct_AroM"/>
    <property type="match status" value="1"/>
</dbReference>
<comment type="function">
    <text evidence="20 21 22">The AROM polypeptide catalyzes 5 consecutive enzymatic reactions in prechorismate polyaromatic amino acid biosynthesis.</text>
</comment>
<dbReference type="Proteomes" id="UP001244011">
    <property type="component" value="Unassembled WGS sequence"/>
</dbReference>
<evidence type="ECO:0000256" key="9">
    <source>
        <dbReference type="ARBA" id="ARBA00022741"/>
    </source>
</evidence>
<dbReference type="EC" id="1.1.1.25" evidence="21"/>
<dbReference type="GO" id="GO:0003855">
    <property type="term" value="F:3-dehydroquinate dehydratase activity"/>
    <property type="evidence" value="ECO:0007669"/>
    <property type="project" value="UniProtKB-UniRule"/>
</dbReference>
<comment type="caution">
    <text evidence="21">Lacks conserved residue(s) required for the propagation of feature annotation.</text>
</comment>
<feature type="domain" description="SDH C-terminal" evidence="26">
    <location>
        <begin position="1556"/>
        <end position="1585"/>
    </location>
</feature>
<dbReference type="PROSITE" id="PS01028">
    <property type="entry name" value="DEHYDROQUINASE_I"/>
    <property type="match status" value="1"/>
</dbReference>
<comment type="pathway">
    <text evidence="21 22">Metabolic intermediate biosynthesis; chorismate biosynthesis; chorismate from D-erythrose 4-phosphate and phosphoenolpyruvate: step 3/7.</text>
</comment>
<dbReference type="Pfam" id="PF18317">
    <property type="entry name" value="SDH_C"/>
    <property type="match status" value="1"/>
</dbReference>
<feature type="domain" description="Shikimate dehydrogenase substrate binding N-terminal" evidence="25">
    <location>
        <begin position="1304"/>
        <end position="1384"/>
    </location>
</feature>
<comment type="catalytic activity">
    <reaction evidence="19 21 22">
        <text>shikimate + ATP = 3-phosphoshikimate + ADP + H(+)</text>
        <dbReference type="Rhea" id="RHEA:13121"/>
        <dbReference type="ChEBI" id="CHEBI:15378"/>
        <dbReference type="ChEBI" id="CHEBI:30616"/>
        <dbReference type="ChEBI" id="CHEBI:36208"/>
        <dbReference type="ChEBI" id="CHEBI:145989"/>
        <dbReference type="ChEBI" id="CHEBI:456216"/>
        <dbReference type="EC" id="2.7.1.71"/>
    </reaction>
</comment>
<feature type="binding site" evidence="21">
    <location>
        <begin position="103"/>
        <end position="106"/>
    </location>
    <ligand>
        <name>NAD(+)</name>
        <dbReference type="ChEBI" id="CHEBI:57540"/>
    </ligand>
</feature>
<comment type="catalytic activity">
    <reaction evidence="21 22">
        <text>shikimate + NADP(+) = 3-dehydroshikimate + NADPH + H(+)</text>
        <dbReference type="Rhea" id="RHEA:17737"/>
        <dbReference type="ChEBI" id="CHEBI:15378"/>
        <dbReference type="ChEBI" id="CHEBI:16630"/>
        <dbReference type="ChEBI" id="CHEBI:36208"/>
        <dbReference type="ChEBI" id="CHEBI:57783"/>
        <dbReference type="ChEBI" id="CHEBI:58349"/>
        <dbReference type="EC" id="1.1.1.25"/>
    </reaction>
</comment>
<comment type="pathway">
    <text evidence="21 22">Metabolic intermediate biosynthesis; chorismate biosynthesis; chorismate from D-erythrose 4-phosphate and phosphoenolpyruvate: step 4/7.</text>
</comment>
<keyword evidence="13 21" id="KW-0521">NADP</keyword>
<dbReference type="Pfam" id="PF08501">
    <property type="entry name" value="Shikimate_dh_N"/>
    <property type="match status" value="1"/>
</dbReference>
<dbReference type="FunFam" id="3.20.20.70:FF:000135">
    <property type="entry name" value="Pentafunctional AROM polypeptide"/>
    <property type="match status" value="1"/>
</dbReference>
<dbReference type="SUPFAM" id="SSF53223">
    <property type="entry name" value="Aminoacid dehydrogenase-like, N-terminal domain"/>
    <property type="match status" value="1"/>
</dbReference>
<dbReference type="NCBIfam" id="TIGR01809">
    <property type="entry name" value="Shik-DH-AROM"/>
    <property type="match status" value="1"/>
</dbReference>
<dbReference type="CDD" id="cd00502">
    <property type="entry name" value="DHQase_I"/>
    <property type="match status" value="1"/>
</dbReference>
<dbReference type="InterPro" id="IPR046346">
    <property type="entry name" value="Aminoacid_DH-like_N_sf"/>
</dbReference>
<dbReference type="PANTHER" id="PTHR21090:SF5">
    <property type="entry name" value="PENTAFUNCTIONAL AROM POLYPEPTIDE"/>
    <property type="match status" value="1"/>
</dbReference>
<dbReference type="SUPFAM" id="SSF51735">
    <property type="entry name" value="NAD(P)-binding Rossmann-fold domains"/>
    <property type="match status" value="1"/>
</dbReference>
<dbReference type="SUPFAM" id="SSF51569">
    <property type="entry name" value="Aldolase"/>
    <property type="match status" value="1"/>
</dbReference>
<dbReference type="GO" id="GO:0003866">
    <property type="term" value="F:3-phosphoshikimate 1-carboxyvinyltransferase activity"/>
    <property type="evidence" value="ECO:0007669"/>
    <property type="project" value="UniProtKB-UniRule"/>
</dbReference>
<evidence type="ECO:0000259" key="25">
    <source>
        <dbReference type="Pfam" id="PF08501"/>
    </source>
</evidence>
<feature type="region of interest" description="Shikimate dehydrogenase" evidence="21">
    <location>
        <begin position="1299"/>
        <end position="1591"/>
    </location>
</feature>
<dbReference type="Pfam" id="PF24621">
    <property type="entry name" value="DHQS_C"/>
    <property type="match status" value="1"/>
</dbReference>
<evidence type="ECO:0000256" key="3">
    <source>
        <dbReference type="ARBA" id="ARBA00004842"/>
    </source>
</evidence>
<dbReference type="SUPFAM" id="SSF55205">
    <property type="entry name" value="EPT/RTPC-like"/>
    <property type="match status" value="1"/>
</dbReference>
<feature type="active site" description="Proton acceptor; for 3-dehydroquinate synthase activity" evidence="21">
    <location>
        <position position="295"/>
    </location>
</feature>
<feature type="binding site" evidence="21">
    <location>
        <begin position="284"/>
        <end position="288"/>
    </location>
    <ligand>
        <name>7-phospho-2-dehydro-3-deoxy-D-arabino-heptonate</name>
        <dbReference type="ChEBI" id="CHEBI:58394"/>
    </ligand>
</feature>
<comment type="similarity">
    <text evidence="21 22">In the C-terminal section; belongs to the shikimate dehydrogenase family.</text>
</comment>
<name>A0AAJ0BYV1_9PEZI</name>
<keyword evidence="5 21" id="KW-0963">Cytoplasm</keyword>
<dbReference type="CDD" id="cd00464">
    <property type="entry name" value="SK"/>
    <property type="match status" value="1"/>
</dbReference>
<feature type="binding site" evidence="21">
    <location>
        <position position="270"/>
    </location>
    <ligand>
        <name>7-phospho-2-dehydro-3-deoxy-D-arabino-heptonate</name>
        <dbReference type="ChEBI" id="CHEBI:58394"/>
    </ligand>
</feature>
<feature type="binding site" evidence="21">
    <location>
        <position position="181"/>
    </location>
    <ligand>
        <name>NAD(+)</name>
        <dbReference type="ChEBI" id="CHEBI:57540"/>
    </ligand>
</feature>
<dbReference type="CDD" id="cd01065">
    <property type="entry name" value="NAD_bind_Shikimate_DH"/>
    <property type="match status" value="1"/>
</dbReference>
<keyword evidence="11 21" id="KW-0862">Zinc</keyword>
<dbReference type="InterPro" id="IPR006264">
    <property type="entry name" value="EPSP_synthase"/>
</dbReference>
<dbReference type="InterPro" id="IPR036968">
    <property type="entry name" value="Enolpyruvate_Tfrase_sf"/>
</dbReference>
<keyword evidence="10 21" id="KW-0418">Kinase</keyword>
<feature type="active site" description="Schiff-base intermediate with substrate; for 3-dehydroquinate dehydratase activity" evidence="21">
    <location>
        <position position="1217"/>
    </location>
</feature>
<feature type="binding site" evidence="21">
    <location>
        <begin position="885"/>
        <end position="892"/>
    </location>
    <ligand>
        <name>ATP</name>
        <dbReference type="ChEBI" id="CHEBI:30616"/>
    </ligand>
</feature>
<feature type="binding site" evidence="21">
    <location>
        <position position="172"/>
    </location>
    <ligand>
        <name>7-phospho-2-dehydro-3-deoxy-D-arabino-heptonate</name>
        <dbReference type="ChEBI" id="CHEBI:58394"/>
    </ligand>
</feature>
<dbReference type="FunFam" id="3.65.10.10:FF:000008">
    <property type="entry name" value="Pentafunctional AROM polypeptide"/>
    <property type="match status" value="1"/>
</dbReference>
<evidence type="ECO:0000256" key="5">
    <source>
        <dbReference type="ARBA" id="ARBA00022490"/>
    </source>
</evidence>
<dbReference type="PROSITE" id="PS00885">
    <property type="entry name" value="EPSP_SYNTHASE_2"/>
    <property type="match status" value="1"/>
</dbReference>
<evidence type="ECO:0000256" key="15">
    <source>
        <dbReference type="ARBA" id="ARBA00023141"/>
    </source>
</evidence>
<comment type="subunit">
    <text evidence="21 22">Homodimer.</text>
</comment>
<comment type="similarity">
    <text evidence="22">In the N-terminal section; belongs to the dehydroquinate synthase family.</text>
</comment>
<feature type="binding site" evidence="21">
    <location>
        <position position="291"/>
    </location>
    <ligand>
        <name>Zn(2+)</name>
        <dbReference type="ChEBI" id="CHEBI:29105"/>
        <note>catalytic</note>
    </ligand>
</feature>
<feature type="binding site" evidence="21">
    <location>
        <begin position="64"/>
        <end position="66"/>
    </location>
    <ligand>
        <name>NAD(+)</name>
        <dbReference type="ChEBI" id="CHEBI:57540"/>
    </ligand>
</feature>
<dbReference type="InterPro" id="IPR013708">
    <property type="entry name" value="Shikimate_DH-bd_N"/>
</dbReference>
<feature type="binding site" evidence="21">
    <location>
        <begin position="199"/>
        <end position="202"/>
    </location>
    <ligand>
        <name>NAD(+)</name>
        <dbReference type="ChEBI" id="CHEBI:57540"/>
    </ligand>
</feature>
<feature type="binding site" evidence="21">
    <location>
        <position position="307"/>
    </location>
    <ligand>
        <name>7-phospho-2-dehydro-3-deoxy-D-arabino-heptonate</name>
        <dbReference type="ChEBI" id="CHEBI:58394"/>
    </ligand>
</feature>
<dbReference type="SUPFAM" id="SSF56796">
    <property type="entry name" value="Dehydroquinate synthase-like"/>
    <property type="match status" value="1"/>
</dbReference>
<dbReference type="FunFam" id="3.40.50.1970:FF:000007">
    <property type="entry name" value="Pentafunctional AROM polypeptide"/>
    <property type="match status" value="1"/>
</dbReference>
<evidence type="ECO:0000256" key="13">
    <source>
        <dbReference type="ARBA" id="ARBA00022857"/>
    </source>
</evidence>
<dbReference type="GO" id="GO:0005737">
    <property type="term" value="C:cytoplasm"/>
    <property type="evidence" value="ECO:0007669"/>
    <property type="project" value="UniProtKB-SubCell"/>
</dbReference>
<dbReference type="InterPro" id="IPR013785">
    <property type="entry name" value="Aldolase_TIM"/>
</dbReference>
<dbReference type="RefSeq" id="XP_060281790.1">
    <property type="nucleotide sequence ID" value="XM_060428485.1"/>
</dbReference>
<comment type="similarity">
    <text evidence="21 22">In the 3rd section; belongs to the shikimate kinase family.</text>
</comment>
<proteinExistence type="inferred from homology"/>
<evidence type="ECO:0000256" key="17">
    <source>
        <dbReference type="ARBA" id="ARBA00023268"/>
    </source>
</evidence>
<dbReference type="GO" id="GO:0005524">
    <property type="term" value="F:ATP binding"/>
    <property type="evidence" value="ECO:0007669"/>
    <property type="project" value="UniProtKB-UniRule"/>
</dbReference>
<dbReference type="EC" id="4.2.1.10" evidence="21"/>
<dbReference type="InterPro" id="IPR031322">
    <property type="entry name" value="Shikimate/glucono_kinase"/>
</dbReference>
<feature type="domain" description="Enolpyruvate transferase" evidence="23">
    <location>
        <begin position="424"/>
        <end position="849"/>
    </location>
</feature>
<dbReference type="Pfam" id="PF01487">
    <property type="entry name" value="DHquinase_I"/>
    <property type="match status" value="1"/>
</dbReference>
<feature type="binding site" evidence="21">
    <location>
        <position position="210"/>
    </location>
    <ligand>
        <name>NAD(+)</name>
        <dbReference type="ChEBI" id="CHEBI:57540"/>
    </ligand>
</feature>
<dbReference type="EC" id="2.5.1.19" evidence="21"/>
<dbReference type="Gene3D" id="3.40.50.720">
    <property type="entry name" value="NAD(P)-binding Rossmann-like Domain"/>
    <property type="match status" value="1"/>
</dbReference>
<comment type="pathway">
    <text evidence="21 22">Metabolic intermediate biosynthesis; chorismate biosynthesis; chorismate from D-erythrose 4-phosphate and phosphoenolpyruvate: step 2/7.</text>
</comment>
<comment type="similarity">
    <text evidence="4">Belongs to the EPSP synthase family.</text>
</comment>
<evidence type="ECO:0000256" key="22">
    <source>
        <dbReference type="PIRNR" id="PIRNR000514"/>
    </source>
</evidence>
<feature type="active site" description="Proton acceptor; for 3-dehydroquinate dehydratase activity" evidence="21">
    <location>
        <position position="1189"/>
    </location>
</feature>
<evidence type="ECO:0000256" key="4">
    <source>
        <dbReference type="ARBA" id="ARBA00009948"/>
    </source>
</evidence>
<comment type="catalytic activity">
    <reaction evidence="21 22">
        <text>3-dehydroquinate = 3-dehydroshikimate + H2O</text>
        <dbReference type="Rhea" id="RHEA:21096"/>
        <dbReference type="ChEBI" id="CHEBI:15377"/>
        <dbReference type="ChEBI" id="CHEBI:16630"/>
        <dbReference type="ChEBI" id="CHEBI:32364"/>
        <dbReference type="EC" id="4.2.1.10"/>
    </reaction>
</comment>
<evidence type="ECO:0000256" key="18">
    <source>
        <dbReference type="ARBA" id="ARBA00044633"/>
    </source>
</evidence>
<comment type="pathway">
    <text evidence="2 21 22">Metabolic intermediate biosynthesis; chorismate biosynthesis; chorismate from D-erythrose 4-phosphate and phosphoenolpyruvate: step 6/7.</text>
</comment>
<dbReference type="EC" id="4.2.3.4" evidence="21"/>
<comment type="similarity">
    <text evidence="21 22">In the 2nd section; belongs to the EPSP synthase family.</text>
</comment>
<dbReference type="InterPro" id="IPR000623">
    <property type="entry name" value="Shikimate_kinase/TSH1"/>
</dbReference>
<evidence type="ECO:0000256" key="19">
    <source>
        <dbReference type="ARBA" id="ARBA00048567"/>
    </source>
</evidence>
<dbReference type="FunFam" id="1.20.1090.10:FF:000007">
    <property type="entry name" value="Pentafunctional AROM polypeptide"/>
    <property type="match status" value="1"/>
</dbReference>
<comment type="subcellular location">
    <subcellularLocation>
        <location evidence="1 21 22">Cytoplasm</location>
    </subcellularLocation>
</comment>
<dbReference type="EMBL" id="MU839015">
    <property type="protein sequence ID" value="KAK1765577.1"/>
    <property type="molecule type" value="Genomic_DNA"/>
</dbReference>
<dbReference type="Gene3D" id="3.40.50.10860">
    <property type="entry name" value="Leucine Dehydrogenase, chain A, domain 1"/>
    <property type="match status" value="1"/>
</dbReference>
<dbReference type="Gene3D" id="3.20.20.70">
    <property type="entry name" value="Aldolase class I"/>
    <property type="match status" value="1"/>
</dbReference>
<feature type="active site" description="Proton acceptor; for 3-dehydroquinate synthase activity" evidence="21">
    <location>
        <position position="280"/>
    </location>
</feature>
<evidence type="ECO:0000256" key="10">
    <source>
        <dbReference type="ARBA" id="ARBA00022777"/>
    </source>
</evidence>
<gene>
    <name evidence="28" type="ORF">QBC33DRAFT_544759</name>
</gene>
<dbReference type="NCBIfam" id="TIGR01356">
    <property type="entry name" value="aroA"/>
    <property type="match status" value="1"/>
</dbReference>
<evidence type="ECO:0000256" key="21">
    <source>
        <dbReference type="HAMAP-Rule" id="MF_03143"/>
    </source>
</evidence>
<evidence type="ECO:0000256" key="1">
    <source>
        <dbReference type="ARBA" id="ARBA00004496"/>
    </source>
</evidence>
<dbReference type="InterPro" id="IPR023000">
    <property type="entry name" value="Shikimate_kinase_CS"/>
</dbReference>
<dbReference type="Gene3D" id="1.20.1090.10">
    <property type="entry name" value="Dehydroquinate synthase-like - alpha domain"/>
    <property type="match status" value="1"/>
</dbReference>
<keyword evidence="6 21" id="KW-0028">Amino-acid biosynthesis</keyword>
<dbReference type="InterPro" id="IPR016037">
    <property type="entry name" value="DHQ_synth_AroB"/>
</dbReference>
<dbReference type="InterPro" id="IPR036291">
    <property type="entry name" value="NAD(P)-bd_dom_sf"/>
</dbReference>
<dbReference type="Pfam" id="PF00275">
    <property type="entry name" value="EPSP_synthase"/>
    <property type="match status" value="1"/>
</dbReference>
<feature type="domain" description="3-dehydroquinate synthase N-terminal" evidence="24">
    <location>
        <begin position="97"/>
        <end position="209"/>
    </location>
</feature>
<comment type="similarity">
    <text evidence="21 22">In the 4th section; belongs to the type-I 3-dehydroquinase family.</text>
</comment>
<dbReference type="GO" id="GO:0004765">
    <property type="term" value="F:shikimate kinase activity"/>
    <property type="evidence" value="ECO:0007669"/>
    <property type="project" value="UniProtKB-UniRule"/>
</dbReference>
<feature type="binding site" evidence="21">
    <location>
        <position position="214"/>
    </location>
    <ligand>
        <name>Zn(2+)</name>
        <dbReference type="ChEBI" id="CHEBI:29105"/>
        <note>catalytic</note>
    </ligand>
</feature>
<comment type="caution">
    <text evidence="28">The sequence shown here is derived from an EMBL/GenBank/DDBJ whole genome shotgun (WGS) entry which is preliminary data.</text>
</comment>
<dbReference type="PROSITE" id="PS01128">
    <property type="entry name" value="SHIKIMATE_KINASE"/>
    <property type="match status" value="1"/>
</dbReference>
<evidence type="ECO:0000313" key="29">
    <source>
        <dbReference type="Proteomes" id="UP001244011"/>
    </source>
</evidence>
<keyword evidence="29" id="KW-1185">Reference proteome</keyword>
<evidence type="ECO:0000256" key="16">
    <source>
        <dbReference type="ARBA" id="ARBA00023239"/>
    </source>
</evidence>
<comment type="similarity">
    <text evidence="21">In the N-terminal section; belongs to the sugar phosphate cyclases superfamily. Dehydroquinate synthase family.</text>
</comment>
<feature type="binding site" evidence="21">
    <location>
        <position position="139"/>
    </location>
    <ligand>
        <name>NAD(+)</name>
        <dbReference type="ChEBI" id="CHEBI:57540"/>
    </ligand>
</feature>
<evidence type="ECO:0000256" key="20">
    <source>
        <dbReference type="ARBA" id="ARBA00054455"/>
    </source>
</evidence>
<dbReference type="InterPro" id="IPR041121">
    <property type="entry name" value="SDH_C"/>
</dbReference>
<dbReference type="HAMAP" id="MF_00109">
    <property type="entry name" value="Shikimate_kinase"/>
    <property type="match status" value="1"/>
</dbReference>
<dbReference type="PIRSF" id="PIRSF000514">
    <property type="entry name" value="Pentafunct_AroM"/>
    <property type="match status" value="1"/>
</dbReference>
<keyword evidence="12 21" id="KW-0067">ATP-binding</keyword>
<dbReference type="CDD" id="cd01556">
    <property type="entry name" value="EPSP_synthase"/>
    <property type="match status" value="1"/>
</dbReference>
<evidence type="ECO:0000256" key="11">
    <source>
        <dbReference type="ARBA" id="ARBA00022833"/>
    </source>
</evidence>
<dbReference type="PROSITE" id="PS00104">
    <property type="entry name" value="EPSP_SYNTHASE_1"/>
    <property type="match status" value="1"/>
</dbReference>
<evidence type="ECO:0000259" key="23">
    <source>
        <dbReference type="Pfam" id="PF00275"/>
    </source>
</evidence>
<dbReference type="InterPro" id="IPR056179">
    <property type="entry name" value="DHQS_C"/>
</dbReference>
<dbReference type="GO" id="GO:0003856">
    <property type="term" value="F:3-dehydroquinate synthase activity"/>
    <property type="evidence" value="ECO:0007669"/>
    <property type="project" value="UniProtKB-UniRule"/>
</dbReference>
<feature type="binding site" evidence="21">
    <location>
        <begin position="159"/>
        <end position="160"/>
    </location>
    <ligand>
        <name>NAD(+)</name>
        <dbReference type="ChEBI" id="CHEBI:57540"/>
    </ligand>
</feature>
<feature type="binding site" evidence="21">
    <location>
        <position position="376"/>
    </location>
    <ligand>
        <name>7-phospho-2-dehydro-3-deoxy-D-arabino-heptonate</name>
        <dbReference type="ChEBI" id="CHEBI:58394"/>
    </ligand>
</feature>
<dbReference type="PANTHER" id="PTHR21090">
    <property type="entry name" value="AROM/DEHYDROQUINATE SYNTHASE"/>
    <property type="match status" value="1"/>
</dbReference>
<dbReference type="InterPro" id="IPR018508">
    <property type="entry name" value="3-dehydroquinate_DH_AS"/>
</dbReference>
<dbReference type="GO" id="GO:0004764">
    <property type="term" value="F:shikimate 3-dehydrogenase (NADP+) activity"/>
    <property type="evidence" value="ECO:0007669"/>
    <property type="project" value="UniProtKB-UniRule"/>
</dbReference>
<dbReference type="PRINTS" id="PR01100">
    <property type="entry name" value="SHIKIMTKNASE"/>
</dbReference>
<dbReference type="InterPro" id="IPR027417">
    <property type="entry name" value="P-loop_NTPase"/>
</dbReference>
<protein>
    <recommendedName>
        <fullName evidence="21">Pentafunctional AROM polypeptide</fullName>
    </recommendedName>
    <domain>
        <recommendedName>
            <fullName evidence="21">3-dehydroquinate synthase</fullName>
            <shortName evidence="21">DHQS</shortName>
            <ecNumber evidence="21">4.2.3.4</ecNumber>
        </recommendedName>
    </domain>
    <domain>
        <recommendedName>
            <fullName evidence="21">3-phosphoshikimate 1-carboxyvinyltransferase</fullName>
            <ecNumber evidence="21">2.5.1.19</ecNumber>
        </recommendedName>
        <alternativeName>
            <fullName evidence="21">5-enolpyruvylshikimate-3-phosphate synthase</fullName>
            <shortName evidence="21">EPSP synthase</shortName>
            <shortName evidence="21">EPSPS</shortName>
        </alternativeName>
    </domain>
    <domain>
        <recommendedName>
            <fullName evidence="21">Shikimate kinase</fullName>
            <shortName evidence="21">SK</shortName>
            <ecNumber evidence="21">2.7.1.71</ecNumber>
        </recommendedName>
    </domain>
    <domain>
        <recommendedName>
            <fullName evidence="21">3-dehydroquinate dehydratase</fullName>
            <shortName evidence="21">3-dehydroquinase</shortName>
            <ecNumber evidence="21">4.2.1.10</ecNumber>
        </recommendedName>
    </domain>
    <domain>
        <recommendedName>
            <fullName evidence="21">Shikimate dehydrogenase</fullName>
            <ecNumber evidence="21">1.1.1.25</ecNumber>
        </recommendedName>
    </domain>
</protein>
<dbReference type="Gene3D" id="3.65.10.10">
    <property type="entry name" value="Enolpyruvate transferase domain"/>
    <property type="match status" value="2"/>
</dbReference>
<evidence type="ECO:0000256" key="7">
    <source>
        <dbReference type="ARBA" id="ARBA00022679"/>
    </source>
</evidence>
<dbReference type="GO" id="GO:0009423">
    <property type="term" value="P:chorismate biosynthetic process"/>
    <property type="evidence" value="ECO:0007669"/>
    <property type="project" value="UniProtKB-UniRule"/>
</dbReference>
<feature type="binding site" evidence="21">
    <location>
        <begin position="134"/>
        <end position="136"/>
    </location>
    <ligand>
        <name>NAD(+)</name>
        <dbReference type="ChEBI" id="CHEBI:57540"/>
    </ligand>
</feature>
<keyword evidence="15 21" id="KW-0057">Aromatic amino acid biosynthesis</keyword>
<dbReference type="FunFam" id="3.40.50.300:FF:001256">
    <property type="entry name" value="Pentafunctional AROM polypeptide"/>
    <property type="match status" value="1"/>
</dbReference>
<feature type="active site" description="For EPSP synthase activity" evidence="21">
    <location>
        <position position="837"/>
    </location>
</feature>
<dbReference type="NCBIfam" id="TIGR01357">
    <property type="entry name" value="aroB"/>
    <property type="match status" value="1"/>
</dbReference>
<dbReference type="GO" id="GO:0046872">
    <property type="term" value="F:metal ion binding"/>
    <property type="evidence" value="ECO:0007669"/>
    <property type="project" value="UniProtKB-UniRule"/>
</dbReference>
<evidence type="ECO:0000259" key="26">
    <source>
        <dbReference type="Pfam" id="PF18317"/>
    </source>
</evidence>
<feature type="binding site" evidence="21">
    <location>
        <position position="166"/>
    </location>
    <ligand>
        <name>7-phospho-2-dehydro-3-deoxy-D-arabino-heptonate</name>
        <dbReference type="ChEBI" id="CHEBI:58394"/>
    </ligand>
</feature>
<comment type="cofactor">
    <cofactor evidence="21 22">
        <name>Zn(2+)</name>
        <dbReference type="ChEBI" id="CHEBI:29105"/>
    </cofactor>
    <text evidence="21 22">Binds 2 Zn(2+) ions per subunit.</text>
</comment>
<evidence type="ECO:0000256" key="14">
    <source>
        <dbReference type="ARBA" id="ARBA00023002"/>
    </source>
</evidence>
<dbReference type="InterPro" id="IPR010110">
    <property type="entry name" value="Shikimate_DH_AroM-type"/>
</dbReference>
<keyword evidence="14 21" id="KW-0560">Oxidoreductase</keyword>
<dbReference type="Pfam" id="PF01761">
    <property type="entry name" value="DHQ_synthase"/>
    <property type="match status" value="1"/>
</dbReference>
<dbReference type="Pfam" id="PF01202">
    <property type="entry name" value="SKI"/>
    <property type="match status" value="1"/>
</dbReference>
<dbReference type="InterPro" id="IPR008289">
    <property type="entry name" value="Pentafunct_AroM"/>
</dbReference>
<evidence type="ECO:0000256" key="2">
    <source>
        <dbReference type="ARBA" id="ARBA00004811"/>
    </source>
</evidence>
<dbReference type="HAMAP" id="MF_00210">
    <property type="entry name" value="EPSP_synth"/>
    <property type="match status" value="1"/>
</dbReference>
<keyword evidence="17 21" id="KW-0511">Multifunctional enzyme</keyword>
<keyword evidence="9 21" id="KW-0547">Nucleotide-binding</keyword>
<dbReference type="NCBIfam" id="TIGR01093">
    <property type="entry name" value="aroD"/>
    <property type="match status" value="1"/>
</dbReference>
<evidence type="ECO:0000256" key="12">
    <source>
        <dbReference type="ARBA" id="ARBA00022840"/>
    </source>
</evidence>
<reference evidence="28" key="1">
    <citation type="submission" date="2023-06" db="EMBL/GenBank/DDBJ databases">
        <title>Genome-scale phylogeny and comparative genomics of the fungal order Sordariales.</title>
        <authorList>
            <consortium name="Lawrence Berkeley National Laboratory"/>
            <person name="Hensen N."/>
            <person name="Bonometti L."/>
            <person name="Westerberg I."/>
            <person name="Brannstrom I.O."/>
            <person name="Guillou S."/>
            <person name="Cros-Aarteil S."/>
            <person name="Calhoun S."/>
            <person name="Haridas S."/>
            <person name="Kuo A."/>
            <person name="Mondo S."/>
            <person name="Pangilinan J."/>
            <person name="Riley R."/>
            <person name="Labutti K."/>
            <person name="Andreopoulos B."/>
            <person name="Lipzen A."/>
            <person name="Chen C."/>
            <person name="Yanf M."/>
            <person name="Daum C."/>
            <person name="Ng V."/>
            <person name="Clum A."/>
            <person name="Steindorff A."/>
            <person name="Ohm R."/>
            <person name="Martin F."/>
            <person name="Silar P."/>
            <person name="Natvig D."/>
            <person name="Lalanne C."/>
            <person name="Gautier V."/>
            <person name="Ament-Velasquez S.L."/>
            <person name="Kruys A."/>
            <person name="Hutchinson M.I."/>
            <person name="Powell A.J."/>
            <person name="Barry K."/>
            <person name="Miller A.N."/>
            <person name="Grigoriev I.V."/>
            <person name="Debuchy R."/>
            <person name="Gladieux P."/>
            <person name="Thoren M.H."/>
            <person name="Johannesson H."/>
        </authorList>
    </citation>
    <scope>NUCLEOTIDE SEQUENCE</scope>
    <source>
        <strain evidence="28">8032-3</strain>
    </source>
</reference>
<dbReference type="InterPro" id="IPR001986">
    <property type="entry name" value="Enolpyruvate_Tfrase_dom"/>
</dbReference>
<comment type="pathway">
    <text evidence="3 21 22">Metabolic intermediate biosynthesis; chorismate biosynthesis; chorismate from D-erythrose 4-phosphate and phosphoenolpyruvate: step 5/7.</text>
</comment>
<dbReference type="InterPro" id="IPR023193">
    <property type="entry name" value="EPSP_synthase_CS"/>
</dbReference>
<dbReference type="EC" id="2.7.1.71" evidence="21"/>
<sequence>MRTHIGPHTSTLGDDMAAVNGSGPTRIPILGKENIVVDYGIWLSYVTHDLLTNIKSSTYVLLTDTNLSPLYVPQFQRVFHGAVAEAGQSDNVRLLTYAIPPGESSKGRETKAEIEDWMLSQKCTRDTVVIALGGGVIGDMIGYVAATFMRGVRFVQVPTTLLAMVDSSIGGKTAIDTPMGKNLVGAFWQPQRIYIDLAFLDSLPVREFINGMAEVIKTAAIWDEAEFASLEENAAAVLTAIRSNPADQAGRLAPIRHILKRIVLGSARVKAEVVSSDEREGGLRNLLNFGHSIGHAIEAILTPQLLHGEAVAIGMVKEAELARFLGVLRPGAVARLVKCIASYDLPTSLEDKRVAKLTAGKQCPVDVLLEKMAVDKKNDGRSKKIVLLSAIGKTHEPKASVVDDRAIRIVLSASIRVSPGVPSGLSVTVTPPGSKSVSNRALILAALGEGTCHLRNLLHSDDTEYMLSAIAQLGGATYSWQDAGEVLVVKGKGGKLTASKEPLYLGNAGTASRFLTSVVALCSPSDVSSTVLTGNARMKVRPIGPLVDALRSNGLNVKYLEKEHSLPVQVDAAGGLVGGMIKLAATISSQYVSSLLMAAPYAKQPVTLQLVGGKPISQPYIDMTIAMMASFGVNVRVGEENTYYIPQGVYRNPAEYTIESDASSATYPLAVAAITGTTCTIPNIGSKSLQGDARFAKDVLLPMGCAVEQTDYSTTVTGPPVGSLKALAHVDMEPMTDAFLTASVLAAVADGTTRITGIANQRVKECNRIAAMKDQLAKFGVQCAELPDGIEVTGRPYKELLDPHGGVFCYDDHRVAMSFSVLSVLSPHPVLILERECVGKTWPGWWDVLSEHFKVYLEGVEEQQPKAKKRDASRSSIKRSIFVIGMRGAGKTTAGAWIAESLKRPFVDLDVELERREGMTIPDMIRGDPGWEGFRKAELNVLEDMIKNRAEGHVFSCGGGIVESPDAREMLTAYHRSGGCVLLVHRDTDQVVEYLMRDKSRPAYSENIREVYDRREPWFQQCSNFQYHSPHVDVSETLLEAPPDFTRFLSVLCGTSTHMEDLIEKKHSFFVSLTVPNITSAMDVIPRVVVGSDAVELRVDLLEDYSPEFVAAQVALLRSLAKIPIVYTIRTVSQGGRFPDGEHDLALRLYLTALRVGVEFLDLEITMPDQIIQAVTEAKGFTRIIASHHDPQAILSWKNGGWIPFYNKALQHGDVIKLVGVAREMGDNFALTHFKSRMMAAHGVPVIALNMGAVGKLSRVLNGFMTPVSHPALPSKAAPGQLSAAEIRQASALIGELEPLSFYLFGKPIGSSRSPALHNTLFRDTGLPHNYSLFETDRAEEVSDLIRSSHFGGASVTIPLKLDVMPLLDEVTEAVRVIGAVNTIIPIQAAGGEQRRLLGDNTDWMGMVFALRSAGPVKRTRSPPGGGMVVGSGGTTRAAIYALHALGYSPIYIVARNPDRVRSLADSFPSDYDIQVLEGAEQAAGLSTSIPSVIITTIPADKPVDSNMQEVLVTILRHPMAAAGGRTRVLLEMAYMPRQTPLMQLAEDAGWHTIPGLEVLSAQGWYQFQLWTGITPLYSDARSAVTGDVEK</sequence>
<evidence type="ECO:0000313" key="28">
    <source>
        <dbReference type="EMBL" id="KAK1765577.1"/>
    </source>
</evidence>
<feature type="binding site" evidence="21">
    <location>
        <begin position="214"/>
        <end position="217"/>
    </location>
    <ligand>
        <name>7-phospho-2-dehydro-3-deoxy-D-arabino-heptonate</name>
        <dbReference type="ChEBI" id="CHEBI:58394"/>
    </ligand>
</feature>
<comment type="catalytic activity">
    <reaction evidence="21 22">
        <text>7-phospho-2-dehydro-3-deoxy-D-arabino-heptonate = 3-dehydroquinate + phosphate</text>
        <dbReference type="Rhea" id="RHEA:21968"/>
        <dbReference type="ChEBI" id="CHEBI:32364"/>
        <dbReference type="ChEBI" id="CHEBI:43474"/>
        <dbReference type="ChEBI" id="CHEBI:58394"/>
        <dbReference type="EC" id="4.2.3.4"/>
    </reaction>
</comment>
<keyword evidence="16 21" id="KW-0456">Lyase</keyword>
<dbReference type="GO" id="GO:0008652">
    <property type="term" value="P:amino acid biosynthetic process"/>
    <property type="evidence" value="ECO:0007669"/>
    <property type="project" value="UniProtKB-KW"/>
</dbReference>
<dbReference type="Gene3D" id="3.40.50.300">
    <property type="entry name" value="P-loop containing nucleotide triphosphate hydrolases"/>
    <property type="match status" value="1"/>
</dbReference>
<organism evidence="28 29">
    <name type="scientific">Phialemonium atrogriseum</name>
    <dbReference type="NCBI Taxonomy" id="1093897"/>
    <lineage>
        <taxon>Eukaryota</taxon>
        <taxon>Fungi</taxon>
        <taxon>Dikarya</taxon>
        <taxon>Ascomycota</taxon>
        <taxon>Pezizomycotina</taxon>
        <taxon>Sordariomycetes</taxon>
        <taxon>Sordariomycetidae</taxon>
        <taxon>Cephalothecales</taxon>
        <taxon>Cephalothecaceae</taxon>
        <taxon>Phialemonium</taxon>
    </lineage>
</organism>
<dbReference type="Gene3D" id="3.40.50.1970">
    <property type="match status" value="1"/>
</dbReference>
<evidence type="ECO:0000256" key="8">
    <source>
        <dbReference type="ARBA" id="ARBA00022723"/>
    </source>
</evidence>
<dbReference type="InterPro" id="IPR001381">
    <property type="entry name" value="DHquinase_I"/>
</dbReference>
<feature type="binding site" evidence="21">
    <location>
        <position position="182"/>
    </location>
    <ligand>
        <name>7-phospho-2-dehydro-3-deoxy-D-arabino-heptonate</name>
        <dbReference type="ChEBI" id="CHEBI:58394"/>
    </ligand>
</feature>
<dbReference type="FunFam" id="3.65.10.10:FF:000007">
    <property type="entry name" value="Pentafunctional AROM polypeptide"/>
    <property type="match status" value="1"/>
</dbReference>
<evidence type="ECO:0000259" key="24">
    <source>
        <dbReference type="Pfam" id="PF01761"/>
    </source>
</evidence>
<evidence type="ECO:0000256" key="6">
    <source>
        <dbReference type="ARBA" id="ARBA00022605"/>
    </source>
</evidence>
<keyword evidence="7 21" id="KW-0808">Transferase</keyword>
<keyword evidence="8 21" id="KW-0479">Metal-binding</keyword>
<feature type="domain" description="3-dehydroquinate synthase C-terminal" evidence="27">
    <location>
        <begin position="211"/>
        <end position="378"/>
    </location>
</feature>
<accession>A0AAJ0BYV1</accession>
<dbReference type="GeneID" id="85311672"/>
<feature type="region of interest" description="3-dehydroquinate synthase" evidence="21">
    <location>
        <begin position="1"/>
        <end position="404"/>
    </location>
</feature>
<dbReference type="SUPFAM" id="SSF52540">
    <property type="entry name" value="P-loop containing nucleoside triphosphate hydrolases"/>
    <property type="match status" value="1"/>
</dbReference>
<feature type="binding site" evidence="21">
    <location>
        <position position="291"/>
    </location>
    <ligand>
        <name>7-phospho-2-dehydro-3-deoxy-D-arabino-heptonate</name>
        <dbReference type="ChEBI" id="CHEBI:58394"/>
    </ligand>
</feature>
<dbReference type="InterPro" id="IPR013792">
    <property type="entry name" value="RNA3'P_cycl/enolpyr_Trfase_a/b"/>
</dbReference>
<feature type="binding site" evidence="21">
    <location>
        <position position="150"/>
    </location>
    <ligand>
        <name>7-phospho-2-dehydro-3-deoxy-D-arabino-heptonate</name>
        <dbReference type="ChEBI" id="CHEBI:58394"/>
    </ligand>
</feature>